<sequence length="121" mass="13965">MSENKATVRRYIDGFNKNDHTQILDCLTDDIVWTVYGHFRISGKPAYDAAIENEDFSGYPELHIVRMVEEGETIMAEIHGRTHRADGEEVRMVMAEVFVMRGSLICERRAFVINLEQDDVK</sequence>
<dbReference type="Gene3D" id="3.10.450.50">
    <property type="match status" value="1"/>
</dbReference>
<gene>
    <name evidence="2" type="ORF">AUR04nite_15040</name>
</gene>
<dbReference type="RefSeq" id="WP_141363545.1">
    <property type="nucleotide sequence ID" value="NZ_BAAAJL010000003.1"/>
</dbReference>
<reference evidence="2 3" key="1">
    <citation type="submission" date="2019-06" db="EMBL/GenBank/DDBJ databases">
        <title>Whole genome shotgun sequence of Glutamicibacter uratoxydans NBRC 15515.</title>
        <authorList>
            <person name="Hosoyama A."/>
            <person name="Uohara A."/>
            <person name="Ohji S."/>
            <person name="Ichikawa N."/>
        </authorList>
    </citation>
    <scope>NUCLEOTIDE SEQUENCE [LARGE SCALE GENOMIC DNA]</scope>
    <source>
        <strain evidence="2 3">NBRC 15515</strain>
    </source>
</reference>
<accession>A0A4Y4DKY2</accession>
<dbReference type="Pfam" id="PF12680">
    <property type="entry name" value="SnoaL_2"/>
    <property type="match status" value="1"/>
</dbReference>
<dbReference type="Proteomes" id="UP000316612">
    <property type="component" value="Unassembled WGS sequence"/>
</dbReference>
<evidence type="ECO:0000313" key="3">
    <source>
        <dbReference type="Proteomes" id="UP000316612"/>
    </source>
</evidence>
<proteinExistence type="predicted"/>
<protein>
    <recommendedName>
        <fullName evidence="1">SnoaL-like domain-containing protein</fullName>
    </recommendedName>
</protein>
<name>A0A4Y4DKY2_GLUUR</name>
<dbReference type="SUPFAM" id="SSF54427">
    <property type="entry name" value="NTF2-like"/>
    <property type="match status" value="1"/>
</dbReference>
<keyword evidence="3" id="KW-1185">Reference proteome</keyword>
<dbReference type="EMBL" id="BJNY01000007">
    <property type="protein sequence ID" value="GED05972.1"/>
    <property type="molecule type" value="Genomic_DNA"/>
</dbReference>
<dbReference type="AlphaFoldDB" id="A0A4Y4DKY2"/>
<dbReference type="InterPro" id="IPR032710">
    <property type="entry name" value="NTF2-like_dom_sf"/>
</dbReference>
<evidence type="ECO:0000313" key="2">
    <source>
        <dbReference type="EMBL" id="GED05972.1"/>
    </source>
</evidence>
<organism evidence="2 3">
    <name type="scientific">Glutamicibacter uratoxydans</name>
    <name type="common">Arthrobacter uratoxydans</name>
    <dbReference type="NCBI Taxonomy" id="43667"/>
    <lineage>
        <taxon>Bacteria</taxon>
        <taxon>Bacillati</taxon>
        <taxon>Actinomycetota</taxon>
        <taxon>Actinomycetes</taxon>
        <taxon>Micrococcales</taxon>
        <taxon>Micrococcaceae</taxon>
        <taxon>Glutamicibacter</taxon>
    </lineage>
</organism>
<dbReference type="OrthoDB" id="6692273at2"/>
<dbReference type="InterPro" id="IPR037401">
    <property type="entry name" value="SnoaL-like"/>
</dbReference>
<evidence type="ECO:0000259" key="1">
    <source>
        <dbReference type="Pfam" id="PF12680"/>
    </source>
</evidence>
<comment type="caution">
    <text evidence="2">The sequence shown here is derived from an EMBL/GenBank/DDBJ whole genome shotgun (WGS) entry which is preliminary data.</text>
</comment>
<feature type="domain" description="SnoaL-like" evidence="1">
    <location>
        <begin position="8"/>
        <end position="107"/>
    </location>
</feature>